<dbReference type="EMBL" id="CAFAZY010000104">
    <property type="protein sequence ID" value="CAB4843765.1"/>
    <property type="molecule type" value="Genomic_DNA"/>
</dbReference>
<organism evidence="5">
    <name type="scientific">freshwater metagenome</name>
    <dbReference type="NCBI Taxonomy" id="449393"/>
    <lineage>
        <taxon>unclassified sequences</taxon>
        <taxon>metagenomes</taxon>
        <taxon>ecological metagenomes</taxon>
    </lineage>
</organism>
<feature type="region of interest" description="Disordered" evidence="1">
    <location>
        <begin position="1"/>
        <end position="26"/>
    </location>
</feature>
<dbReference type="Gene3D" id="3.30.70.2330">
    <property type="match status" value="1"/>
</dbReference>
<feature type="compositionally biased region" description="Low complexity" evidence="1">
    <location>
        <begin position="9"/>
        <end position="26"/>
    </location>
</feature>
<evidence type="ECO:0000313" key="3">
    <source>
        <dbReference type="EMBL" id="CAB4843765.1"/>
    </source>
</evidence>
<gene>
    <name evidence="2" type="ORF">UFOPK2265_00401</name>
    <name evidence="3" type="ORF">UFOPK3255_00787</name>
    <name evidence="4" type="ORF">UFOPK4248_00436</name>
    <name evidence="5" type="ORF">UFOPK4284_00028</name>
</gene>
<dbReference type="EMBL" id="CAFBQE010000001">
    <property type="protein sequence ID" value="CAB5043795.1"/>
    <property type="molecule type" value="Genomic_DNA"/>
</dbReference>
<sequence>MKFFWQKNSPPQQGAPQSSQSPTTSAQAYIATNGTPSGIVASENIEDYTYNVVGESFRHDHLVQLAQKHKAIDVGSIFTSATLKLEPENVFDPTAVMVIVEGLHVGYIAKSQSIEMTANIKKLNTTEVEVPAHLGWDTENPQPYIGVQLMLGDLFPMN</sequence>
<protein>
    <submittedName>
        <fullName evidence="5">Unannotated protein</fullName>
    </submittedName>
</protein>
<evidence type="ECO:0000313" key="4">
    <source>
        <dbReference type="EMBL" id="CAB5041388.1"/>
    </source>
</evidence>
<accession>A0A6J7SR48</accession>
<evidence type="ECO:0000313" key="5">
    <source>
        <dbReference type="EMBL" id="CAB5043795.1"/>
    </source>
</evidence>
<dbReference type="EMBL" id="CAEZWP010000011">
    <property type="protein sequence ID" value="CAB4655029.1"/>
    <property type="molecule type" value="Genomic_DNA"/>
</dbReference>
<dbReference type="EMBL" id="CAFBQB010000040">
    <property type="protein sequence ID" value="CAB5041388.1"/>
    <property type="molecule type" value="Genomic_DNA"/>
</dbReference>
<evidence type="ECO:0000313" key="2">
    <source>
        <dbReference type="EMBL" id="CAB4655029.1"/>
    </source>
</evidence>
<name>A0A6J7SR48_9ZZZZ</name>
<evidence type="ECO:0000256" key="1">
    <source>
        <dbReference type="SAM" id="MobiDB-lite"/>
    </source>
</evidence>
<reference evidence="5" key="1">
    <citation type="submission" date="2020-05" db="EMBL/GenBank/DDBJ databases">
        <authorList>
            <person name="Chiriac C."/>
            <person name="Salcher M."/>
            <person name="Ghai R."/>
            <person name="Kavagutti S V."/>
        </authorList>
    </citation>
    <scope>NUCLEOTIDE SEQUENCE</scope>
</reference>
<proteinExistence type="predicted"/>
<dbReference type="AlphaFoldDB" id="A0A6J7SR48"/>